<dbReference type="Pfam" id="PF24969">
    <property type="entry name" value="LRR_15"/>
    <property type="match status" value="1"/>
</dbReference>
<dbReference type="OrthoDB" id="3660701at2759"/>
<protein>
    <recommendedName>
        <fullName evidence="1">Leucine-rich repeat domain-containing protein</fullName>
    </recommendedName>
</protein>
<accession>A0A9P4TTP8</accession>
<reference evidence="2" key="1">
    <citation type="journal article" date="2020" name="Stud. Mycol.">
        <title>101 Dothideomycetes genomes: a test case for predicting lifestyles and emergence of pathogens.</title>
        <authorList>
            <person name="Haridas S."/>
            <person name="Albert R."/>
            <person name="Binder M."/>
            <person name="Bloem J."/>
            <person name="Labutti K."/>
            <person name="Salamov A."/>
            <person name="Andreopoulos B."/>
            <person name="Baker S."/>
            <person name="Barry K."/>
            <person name="Bills G."/>
            <person name="Bluhm B."/>
            <person name="Cannon C."/>
            <person name="Castanera R."/>
            <person name="Culley D."/>
            <person name="Daum C."/>
            <person name="Ezra D."/>
            <person name="Gonzalez J."/>
            <person name="Henrissat B."/>
            <person name="Kuo A."/>
            <person name="Liang C."/>
            <person name="Lipzen A."/>
            <person name="Lutzoni F."/>
            <person name="Magnuson J."/>
            <person name="Mondo S."/>
            <person name="Nolan M."/>
            <person name="Ohm R."/>
            <person name="Pangilinan J."/>
            <person name="Park H.-J."/>
            <person name="Ramirez L."/>
            <person name="Alfaro M."/>
            <person name="Sun H."/>
            <person name="Tritt A."/>
            <person name="Yoshinaga Y."/>
            <person name="Zwiers L.-H."/>
            <person name="Turgeon B."/>
            <person name="Goodwin S."/>
            <person name="Spatafora J."/>
            <person name="Crous P."/>
            <person name="Grigoriev I."/>
        </authorList>
    </citation>
    <scope>NUCLEOTIDE SEQUENCE</scope>
    <source>
        <strain evidence="2">CBS 130266</strain>
    </source>
</reference>
<comment type="caution">
    <text evidence="2">The sequence shown here is derived from an EMBL/GenBank/DDBJ whole genome shotgun (WGS) entry which is preliminary data.</text>
</comment>
<evidence type="ECO:0000259" key="1">
    <source>
        <dbReference type="Pfam" id="PF24969"/>
    </source>
</evidence>
<dbReference type="AlphaFoldDB" id="A0A9P4TTP8"/>
<organism evidence="2 3">
    <name type="scientific">Tothia fuscella</name>
    <dbReference type="NCBI Taxonomy" id="1048955"/>
    <lineage>
        <taxon>Eukaryota</taxon>
        <taxon>Fungi</taxon>
        <taxon>Dikarya</taxon>
        <taxon>Ascomycota</taxon>
        <taxon>Pezizomycotina</taxon>
        <taxon>Dothideomycetes</taxon>
        <taxon>Pleosporomycetidae</taxon>
        <taxon>Venturiales</taxon>
        <taxon>Cylindrosympodiaceae</taxon>
        <taxon>Tothia</taxon>
    </lineage>
</organism>
<keyword evidence="3" id="KW-1185">Reference proteome</keyword>
<sequence length="397" mass="44740">MKERARLVNFLRTIICYPDLAQNVKSICVRQDQIFQELKQQGVPPLPAHLGVDDKKVLMKAAAPYLQLDNEKKHWERWIKAGMHSALLALILCLCHNVTSLHIPLDCGRHFVGQRNWMLLRIAMGLATRTTSDKACGGLSSLTQLGFDAMYPYANPEKQANIKSFIPFLKLLSLKEITLDGVFTSGAFEQPARMNRLTSIRLRDCQIERGCFERLVKACNALKSLSIGCTNQYIDTTIDYTPFIQSLATHAPNLETLELLFECGFEWGMASPHLLNDELVISRLTNLKELRVPAGFLFPVEPALSNSALKQPRLPKGFPPSLRKLVLYNFSNESLVDVLVPHGGFIEPFPLPEQVELYAPLTEDWMRRIQVMQKEYAPTGVIISVIPCGSSPYLIFD</sequence>
<gene>
    <name evidence="2" type="ORF">EJ08DRAFT_456013</name>
</gene>
<feature type="domain" description="Leucine-rich repeat" evidence="1">
    <location>
        <begin position="4"/>
        <end position="339"/>
    </location>
</feature>
<dbReference type="Proteomes" id="UP000800235">
    <property type="component" value="Unassembled WGS sequence"/>
</dbReference>
<dbReference type="InterPro" id="IPR056867">
    <property type="entry name" value="LRR_15"/>
</dbReference>
<name>A0A9P4TTP8_9PEZI</name>
<dbReference type="Gene3D" id="3.80.10.10">
    <property type="entry name" value="Ribonuclease Inhibitor"/>
    <property type="match status" value="1"/>
</dbReference>
<dbReference type="InterPro" id="IPR032675">
    <property type="entry name" value="LRR_dom_sf"/>
</dbReference>
<dbReference type="SUPFAM" id="SSF52047">
    <property type="entry name" value="RNI-like"/>
    <property type="match status" value="1"/>
</dbReference>
<dbReference type="EMBL" id="MU007084">
    <property type="protein sequence ID" value="KAF2423176.1"/>
    <property type="molecule type" value="Genomic_DNA"/>
</dbReference>
<evidence type="ECO:0000313" key="2">
    <source>
        <dbReference type="EMBL" id="KAF2423176.1"/>
    </source>
</evidence>
<evidence type="ECO:0000313" key="3">
    <source>
        <dbReference type="Proteomes" id="UP000800235"/>
    </source>
</evidence>
<proteinExistence type="predicted"/>